<evidence type="ECO:0000313" key="2">
    <source>
        <dbReference type="EMBL" id="CRK96384.1"/>
    </source>
</evidence>
<keyword evidence="3" id="KW-1185">Reference proteome</keyword>
<feature type="transmembrane region" description="Helical" evidence="1">
    <location>
        <begin position="69"/>
        <end position="94"/>
    </location>
</feature>
<evidence type="ECO:0000256" key="1">
    <source>
        <dbReference type="SAM" id="Phobius"/>
    </source>
</evidence>
<dbReference type="PANTHER" id="PTHR39952">
    <property type="entry name" value="FI02073P"/>
    <property type="match status" value="1"/>
</dbReference>
<accession>A0A1J1I7Y9</accession>
<keyword evidence="1" id="KW-0812">Transmembrane</keyword>
<protein>
    <submittedName>
        <fullName evidence="2">CLUMA_CG009801, isoform A</fullName>
    </submittedName>
</protein>
<dbReference type="OrthoDB" id="8051379at2759"/>
<keyword evidence="1" id="KW-1133">Transmembrane helix</keyword>
<dbReference type="EMBL" id="CVRI01000043">
    <property type="protein sequence ID" value="CRK96384.1"/>
    <property type="molecule type" value="Genomic_DNA"/>
</dbReference>
<proteinExistence type="predicted"/>
<feature type="transmembrane region" description="Helical" evidence="1">
    <location>
        <begin position="106"/>
        <end position="128"/>
    </location>
</feature>
<name>A0A1J1I7Y9_9DIPT</name>
<gene>
    <name evidence="2" type="ORF">CLUMA_CG009801</name>
</gene>
<evidence type="ECO:0000313" key="3">
    <source>
        <dbReference type="Proteomes" id="UP000183832"/>
    </source>
</evidence>
<dbReference type="PANTHER" id="PTHR39952:SF1">
    <property type="match status" value="1"/>
</dbReference>
<dbReference type="Proteomes" id="UP000183832">
    <property type="component" value="Unassembled WGS sequence"/>
</dbReference>
<keyword evidence="1" id="KW-0472">Membrane</keyword>
<dbReference type="AlphaFoldDB" id="A0A1J1I7Y9"/>
<reference evidence="2 3" key="1">
    <citation type="submission" date="2015-04" db="EMBL/GenBank/DDBJ databases">
        <authorList>
            <person name="Syromyatnikov M.Y."/>
            <person name="Popov V.N."/>
        </authorList>
    </citation>
    <scope>NUCLEOTIDE SEQUENCE [LARGE SCALE GENOMIC DNA]</scope>
</reference>
<sequence length="148" mass="17022">MKRVNKKLVKILVIVENRVWLPEEAVKMHGYPVMQVVQYSVPTCTWGPPPDILHRPPSVVPHQPGVRKYVIWCLICGGVLCLLGVMFLAVYFLLRSYTSTVGYFETVPPFVPATLVSFTLHFTLLFFWQTIKGKNHRQESFSLFKATR</sequence>
<organism evidence="2 3">
    <name type="scientific">Clunio marinus</name>
    <dbReference type="NCBI Taxonomy" id="568069"/>
    <lineage>
        <taxon>Eukaryota</taxon>
        <taxon>Metazoa</taxon>
        <taxon>Ecdysozoa</taxon>
        <taxon>Arthropoda</taxon>
        <taxon>Hexapoda</taxon>
        <taxon>Insecta</taxon>
        <taxon>Pterygota</taxon>
        <taxon>Neoptera</taxon>
        <taxon>Endopterygota</taxon>
        <taxon>Diptera</taxon>
        <taxon>Nematocera</taxon>
        <taxon>Chironomoidea</taxon>
        <taxon>Chironomidae</taxon>
        <taxon>Clunio</taxon>
    </lineage>
</organism>